<dbReference type="OrthoDB" id="9919555at2"/>
<comment type="caution">
    <text evidence="1">The sequence shown here is derived from an EMBL/GenBank/DDBJ whole genome shotgun (WGS) entry which is preliminary data.</text>
</comment>
<gene>
    <name evidence="1" type="ORF">ACT17_23035</name>
</gene>
<protein>
    <submittedName>
        <fullName evidence="1">Uncharacterized protein</fullName>
    </submittedName>
</protein>
<dbReference type="PATRIC" id="fig|451644.5.peg.4757"/>
<name>A0A0J8U4G1_9MYCO</name>
<sequence>MTADEEHWLTRQGRISARRLAESDPRQLSPTGRDLRDFAIEFLGDRPRKHLRLIQSTTTEE</sequence>
<accession>A0A0J8U4G1</accession>
<organism evidence="1 2">
    <name type="scientific">Mycolicibacterium conceptionense</name>
    <dbReference type="NCBI Taxonomy" id="451644"/>
    <lineage>
        <taxon>Bacteria</taxon>
        <taxon>Bacillati</taxon>
        <taxon>Actinomycetota</taxon>
        <taxon>Actinomycetes</taxon>
        <taxon>Mycobacteriales</taxon>
        <taxon>Mycobacteriaceae</taxon>
        <taxon>Mycolicibacterium</taxon>
    </lineage>
</organism>
<proteinExistence type="predicted"/>
<dbReference type="Proteomes" id="UP000037594">
    <property type="component" value="Unassembled WGS sequence"/>
</dbReference>
<evidence type="ECO:0000313" key="2">
    <source>
        <dbReference type="Proteomes" id="UP000037594"/>
    </source>
</evidence>
<dbReference type="AlphaFoldDB" id="A0A0J8U4G1"/>
<evidence type="ECO:0000313" key="1">
    <source>
        <dbReference type="EMBL" id="KMV15967.1"/>
    </source>
</evidence>
<reference evidence="1 2" key="1">
    <citation type="submission" date="2015-06" db="EMBL/GenBank/DDBJ databases">
        <title>Genome sequence of Mycobacterium conceptionense strain MLE.</title>
        <authorList>
            <person name="Greninger A.L."/>
            <person name="Cunningham G."/>
            <person name="Chiu C.Y."/>
            <person name="Miller S."/>
        </authorList>
    </citation>
    <scope>NUCLEOTIDE SEQUENCE [LARGE SCALE GENOMIC DNA]</scope>
    <source>
        <strain evidence="1 2">MLE</strain>
    </source>
</reference>
<dbReference type="RefSeq" id="WP_048896228.1">
    <property type="nucleotide sequence ID" value="NZ_LFOD01000025.1"/>
</dbReference>
<dbReference type="EMBL" id="LFOD01000025">
    <property type="protein sequence ID" value="KMV15967.1"/>
    <property type="molecule type" value="Genomic_DNA"/>
</dbReference>